<keyword evidence="2" id="KW-0238">DNA-binding</keyword>
<dbReference type="GO" id="GO:0003700">
    <property type="term" value="F:DNA-binding transcription factor activity"/>
    <property type="evidence" value="ECO:0007669"/>
    <property type="project" value="InterPro"/>
</dbReference>
<dbReference type="AlphaFoldDB" id="A0A5S3P2Q5"/>
<dbReference type="GO" id="GO:0003677">
    <property type="term" value="F:DNA binding"/>
    <property type="evidence" value="ECO:0007669"/>
    <property type="project" value="UniProtKB-KW"/>
</dbReference>
<dbReference type="InterPro" id="IPR036388">
    <property type="entry name" value="WH-like_DNA-bd_sf"/>
</dbReference>
<dbReference type="InterPro" id="IPR039422">
    <property type="entry name" value="MarR/SlyA-like"/>
</dbReference>
<dbReference type="RefSeq" id="WP_138618261.1">
    <property type="nucleotide sequence ID" value="NZ_VCAO01000004.1"/>
</dbReference>
<dbReference type="PANTHER" id="PTHR33164:SF43">
    <property type="entry name" value="HTH-TYPE TRANSCRIPTIONAL REPRESSOR YETL"/>
    <property type="match status" value="1"/>
</dbReference>
<feature type="domain" description="HTH marR-type" evidence="4">
    <location>
        <begin position="11"/>
        <end position="145"/>
    </location>
</feature>
<accession>A0A5S3P2Q5</accession>
<dbReference type="Gene3D" id="1.10.10.10">
    <property type="entry name" value="Winged helix-like DNA-binding domain superfamily/Winged helix DNA-binding domain"/>
    <property type="match status" value="1"/>
</dbReference>
<evidence type="ECO:0000256" key="2">
    <source>
        <dbReference type="ARBA" id="ARBA00023125"/>
    </source>
</evidence>
<keyword evidence="6" id="KW-1185">Reference proteome</keyword>
<protein>
    <submittedName>
        <fullName evidence="5">MarR family transcriptional regulator</fullName>
    </submittedName>
</protein>
<dbReference type="GO" id="GO:0006950">
    <property type="term" value="P:response to stress"/>
    <property type="evidence" value="ECO:0007669"/>
    <property type="project" value="TreeGrafter"/>
</dbReference>
<dbReference type="InterPro" id="IPR023187">
    <property type="entry name" value="Tscrpt_reg_MarR-type_CS"/>
</dbReference>
<keyword evidence="3" id="KW-0804">Transcription</keyword>
<evidence type="ECO:0000259" key="4">
    <source>
        <dbReference type="PROSITE" id="PS50995"/>
    </source>
</evidence>
<gene>
    <name evidence="5" type="ORF">FEV51_09325</name>
</gene>
<keyword evidence="1" id="KW-0805">Transcription regulation</keyword>
<dbReference type="PROSITE" id="PS01117">
    <property type="entry name" value="HTH_MARR_1"/>
    <property type="match status" value="1"/>
</dbReference>
<evidence type="ECO:0000313" key="5">
    <source>
        <dbReference type="EMBL" id="TMM47264.1"/>
    </source>
</evidence>
<dbReference type="OrthoDB" id="7063965at2"/>
<evidence type="ECO:0000256" key="1">
    <source>
        <dbReference type="ARBA" id="ARBA00023015"/>
    </source>
</evidence>
<dbReference type="SUPFAM" id="SSF46785">
    <property type="entry name" value="Winged helix' DNA-binding domain"/>
    <property type="match status" value="1"/>
</dbReference>
<evidence type="ECO:0000256" key="3">
    <source>
        <dbReference type="ARBA" id="ARBA00023163"/>
    </source>
</evidence>
<organism evidence="5 6">
    <name type="scientific">Qipengyuania marisflavi</name>
    <dbReference type="NCBI Taxonomy" id="2486356"/>
    <lineage>
        <taxon>Bacteria</taxon>
        <taxon>Pseudomonadati</taxon>
        <taxon>Pseudomonadota</taxon>
        <taxon>Alphaproteobacteria</taxon>
        <taxon>Sphingomonadales</taxon>
        <taxon>Erythrobacteraceae</taxon>
        <taxon>Qipengyuania</taxon>
    </lineage>
</organism>
<sequence>MTGARTYDEGNVRLWLRLLGTTRVIEKRLQRGMADKHSTTLPRFDVLAALDRAGEPLAMGALSRALLVSNGNVTGIVRTLERDGHVTLEPRASDRRVSMVSLTAQGAAHFADLAAAHHGWVDTMLSGLAPETRASLTADLGELKAVLSERPSA</sequence>
<dbReference type="Proteomes" id="UP000309668">
    <property type="component" value="Unassembled WGS sequence"/>
</dbReference>
<dbReference type="SMART" id="SM00347">
    <property type="entry name" value="HTH_MARR"/>
    <property type="match status" value="1"/>
</dbReference>
<comment type="caution">
    <text evidence="5">The sequence shown here is derived from an EMBL/GenBank/DDBJ whole genome shotgun (WGS) entry which is preliminary data.</text>
</comment>
<dbReference type="EMBL" id="VCAO01000004">
    <property type="protein sequence ID" value="TMM47264.1"/>
    <property type="molecule type" value="Genomic_DNA"/>
</dbReference>
<dbReference type="PANTHER" id="PTHR33164">
    <property type="entry name" value="TRANSCRIPTIONAL REGULATOR, MARR FAMILY"/>
    <property type="match status" value="1"/>
</dbReference>
<name>A0A5S3P2Q5_9SPHN</name>
<dbReference type="InterPro" id="IPR000835">
    <property type="entry name" value="HTH_MarR-typ"/>
</dbReference>
<reference evidence="5 6" key="1">
    <citation type="submission" date="2019-05" db="EMBL/GenBank/DDBJ databases">
        <title>Erythrobacter marisflavi sp. nov., isolated from isolated from water of an estuary environment.</title>
        <authorList>
            <person name="Yoon J.-H."/>
        </authorList>
    </citation>
    <scope>NUCLEOTIDE SEQUENCE [LARGE SCALE GENOMIC DNA]</scope>
    <source>
        <strain evidence="5 6">KEM-5</strain>
    </source>
</reference>
<proteinExistence type="predicted"/>
<dbReference type="Pfam" id="PF12802">
    <property type="entry name" value="MarR_2"/>
    <property type="match status" value="1"/>
</dbReference>
<dbReference type="PROSITE" id="PS50995">
    <property type="entry name" value="HTH_MARR_2"/>
    <property type="match status" value="1"/>
</dbReference>
<evidence type="ECO:0000313" key="6">
    <source>
        <dbReference type="Proteomes" id="UP000309668"/>
    </source>
</evidence>
<dbReference type="InterPro" id="IPR036390">
    <property type="entry name" value="WH_DNA-bd_sf"/>
</dbReference>